<reference evidence="2 3" key="1">
    <citation type="submission" date="2020-08" db="EMBL/GenBank/DDBJ databases">
        <title>A Genomic Blueprint of the Chicken Gut Microbiome.</title>
        <authorList>
            <person name="Gilroy R."/>
            <person name="Ravi A."/>
            <person name="Getino M."/>
            <person name="Pursley I."/>
            <person name="Horton D.L."/>
            <person name="Alikhan N.-F."/>
            <person name="Baker D."/>
            <person name="Gharbi K."/>
            <person name="Hall N."/>
            <person name="Watson M."/>
            <person name="Adriaenssens E.M."/>
            <person name="Foster-Nyarko E."/>
            <person name="Jarju S."/>
            <person name="Secka A."/>
            <person name="Antonio M."/>
            <person name="Oren A."/>
            <person name="Chaudhuri R."/>
            <person name="La Ragione R.M."/>
            <person name="Hildebrand F."/>
            <person name="Pallen M.J."/>
        </authorList>
    </citation>
    <scope>NUCLEOTIDE SEQUENCE [LARGE SCALE GENOMIC DNA]</scope>
    <source>
        <strain evidence="2 3">Sa1YVA6</strain>
    </source>
</reference>
<keyword evidence="1" id="KW-1133">Transmembrane helix</keyword>
<proteinExistence type="predicted"/>
<dbReference type="RefSeq" id="WP_191704873.1">
    <property type="nucleotide sequence ID" value="NZ_JACSPW010000015.1"/>
</dbReference>
<keyword evidence="1" id="KW-0472">Membrane</keyword>
<feature type="transmembrane region" description="Helical" evidence="1">
    <location>
        <begin position="226"/>
        <end position="244"/>
    </location>
</feature>
<keyword evidence="3" id="KW-1185">Reference proteome</keyword>
<protein>
    <submittedName>
        <fullName evidence="2">Uncharacterized protein</fullName>
    </submittedName>
</protein>
<dbReference type="EMBL" id="JACSPW010000015">
    <property type="protein sequence ID" value="MBD8034377.1"/>
    <property type="molecule type" value="Genomic_DNA"/>
</dbReference>
<dbReference type="Proteomes" id="UP000600565">
    <property type="component" value="Unassembled WGS sequence"/>
</dbReference>
<gene>
    <name evidence="2" type="ORF">H9632_14995</name>
</gene>
<sequence>MDPIKKVLTDELEGKKLSQEAKQKILTMKPRKKRNFIPQIAAICICAVALFLFLTNTEKKAPQMEAANAMFGPVDEAIVDYFNKESPKLQMEPGKQEDPFHNGDAYLMRLALEQNSGQFYSDSSLTKSERYIVSELLHYIQEAIWHNNTRVEVNPVQSIDQLVEQAPALISQLKPNVEMPYMKTVDEKQQQWNYTSFDKKRWISYVVVLALLLAAIIYLIKYKHFIIVAFVIFLALVSFSQPFWQPFKDVSAYDEKTLIEVVEHELKKMNIRVVGQPELQYAASIHKVRTALVSFEDGMTVLAEFDYNNGRYINHGMTWHSGNIFSNISIVQNEQNTINVMAFKAGHHVAKVRIENEQNYLAEATLKEQKPTIIYFKTPKGLSSYSRVYFDANGERVQ</sequence>
<evidence type="ECO:0000313" key="2">
    <source>
        <dbReference type="EMBL" id="MBD8034377.1"/>
    </source>
</evidence>
<name>A0ABR8XQZ8_9BACL</name>
<evidence type="ECO:0000313" key="3">
    <source>
        <dbReference type="Proteomes" id="UP000600565"/>
    </source>
</evidence>
<comment type="caution">
    <text evidence="2">The sequence shown here is derived from an EMBL/GenBank/DDBJ whole genome shotgun (WGS) entry which is preliminary data.</text>
</comment>
<organism evidence="2 3">
    <name type="scientific">Solibacillus merdavium</name>
    <dbReference type="NCBI Taxonomy" id="2762218"/>
    <lineage>
        <taxon>Bacteria</taxon>
        <taxon>Bacillati</taxon>
        <taxon>Bacillota</taxon>
        <taxon>Bacilli</taxon>
        <taxon>Bacillales</taxon>
        <taxon>Caryophanaceae</taxon>
        <taxon>Solibacillus</taxon>
    </lineage>
</organism>
<feature type="transmembrane region" description="Helical" evidence="1">
    <location>
        <begin position="202"/>
        <end position="220"/>
    </location>
</feature>
<keyword evidence="1" id="KW-0812">Transmembrane</keyword>
<evidence type="ECO:0000256" key="1">
    <source>
        <dbReference type="SAM" id="Phobius"/>
    </source>
</evidence>
<feature type="transmembrane region" description="Helical" evidence="1">
    <location>
        <begin position="36"/>
        <end position="54"/>
    </location>
</feature>
<accession>A0ABR8XQZ8</accession>